<reference evidence="6" key="1">
    <citation type="submission" date="2024-07" db="EMBL/GenBank/DDBJ databases">
        <title>Genome Analysis of a Potential Novel Vibrio Species Secreting pH- and Thermo-stable Alginate Lyase and its Application in Producing Alginate Oligosaccharides.</title>
        <authorList>
            <person name="Huang H."/>
            <person name="Bao K."/>
        </authorList>
    </citation>
    <scope>NUCLEOTIDE SEQUENCE</scope>
    <source>
        <strain evidence="6">HB236076</strain>
    </source>
</reference>
<evidence type="ECO:0000259" key="5">
    <source>
        <dbReference type="PROSITE" id="PS50931"/>
    </source>
</evidence>
<dbReference type="InterPro" id="IPR005119">
    <property type="entry name" value="LysR_subst-bd"/>
</dbReference>
<dbReference type="PROSITE" id="PS50931">
    <property type="entry name" value="HTH_LYSR"/>
    <property type="match status" value="1"/>
</dbReference>
<sequence length="308" mass="33923">MELKTLKSFVSVARLQSFSAAAKALHTVQPAISRHIASLEQELGVQLFARSSREVLITPAGKRLLIEAEALLASAEQAKENVIKTHQGDIGQLTIGYLGGATLSFFPQLIRQYSQRYPGVDINLIDMTVSQQLSAFEQQQIDIGFSRAIPERLQDEFSSLDIYQDSLIAVLPDHHPLANERRIELAQLKEETFVLFSRCEAVELFDAIISHCHHAGFSPKIKNEPQLMQTMMTQVAAGIGVSIAPGAVSKLANHGCRFVEIAGMKPEIKLSLHHKKFGASTHVMAFKQTVIEAIPTIRASMFDPTPVS</sequence>
<evidence type="ECO:0000256" key="3">
    <source>
        <dbReference type="ARBA" id="ARBA00023125"/>
    </source>
</evidence>
<proteinExistence type="inferred from homology"/>
<dbReference type="PANTHER" id="PTHR30346:SF28">
    <property type="entry name" value="HTH-TYPE TRANSCRIPTIONAL REGULATOR CYNR"/>
    <property type="match status" value="1"/>
</dbReference>
<dbReference type="PRINTS" id="PR00039">
    <property type="entry name" value="HTHLYSR"/>
</dbReference>
<dbReference type="PANTHER" id="PTHR30346">
    <property type="entry name" value="TRANSCRIPTIONAL DUAL REGULATOR HCAR-RELATED"/>
    <property type="match status" value="1"/>
</dbReference>
<dbReference type="SUPFAM" id="SSF53850">
    <property type="entry name" value="Periplasmic binding protein-like II"/>
    <property type="match status" value="1"/>
</dbReference>
<dbReference type="Pfam" id="PF03466">
    <property type="entry name" value="LysR_substrate"/>
    <property type="match status" value="1"/>
</dbReference>
<protein>
    <submittedName>
        <fullName evidence="6">LysR family transcriptional regulator</fullName>
    </submittedName>
</protein>
<dbReference type="InterPro" id="IPR036388">
    <property type="entry name" value="WH-like_DNA-bd_sf"/>
</dbReference>
<keyword evidence="4" id="KW-0804">Transcription</keyword>
<dbReference type="Pfam" id="PF00126">
    <property type="entry name" value="HTH_1"/>
    <property type="match status" value="1"/>
</dbReference>
<gene>
    <name evidence="6" type="ORF">AB0763_00745</name>
</gene>
<comment type="similarity">
    <text evidence="1">Belongs to the LysR transcriptional regulatory family.</text>
</comment>
<accession>A0AB39HEJ1</accession>
<evidence type="ECO:0000256" key="2">
    <source>
        <dbReference type="ARBA" id="ARBA00023015"/>
    </source>
</evidence>
<dbReference type="RefSeq" id="WP_306101875.1">
    <property type="nucleotide sequence ID" value="NZ_CP162601.1"/>
</dbReference>
<dbReference type="GO" id="GO:0032993">
    <property type="term" value="C:protein-DNA complex"/>
    <property type="evidence" value="ECO:0007669"/>
    <property type="project" value="TreeGrafter"/>
</dbReference>
<dbReference type="Gene3D" id="1.10.10.10">
    <property type="entry name" value="Winged helix-like DNA-binding domain superfamily/Winged helix DNA-binding domain"/>
    <property type="match status" value="1"/>
</dbReference>
<evidence type="ECO:0000313" key="6">
    <source>
        <dbReference type="EMBL" id="XDK25214.1"/>
    </source>
</evidence>
<dbReference type="InterPro" id="IPR000847">
    <property type="entry name" value="LysR_HTH_N"/>
</dbReference>
<dbReference type="AlphaFoldDB" id="A0AB39HEJ1"/>
<dbReference type="FunFam" id="1.10.10.10:FF:000001">
    <property type="entry name" value="LysR family transcriptional regulator"/>
    <property type="match status" value="1"/>
</dbReference>
<feature type="domain" description="HTH lysR-type" evidence="5">
    <location>
        <begin position="1"/>
        <end position="58"/>
    </location>
</feature>
<dbReference type="GO" id="GO:0003700">
    <property type="term" value="F:DNA-binding transcription factor activity"/>
    <property type="evidence" value="ECO:0007669"/>
    <property type="project" value="InterPro"/>
</dbReference>
<dbReference type="GO" id="GO:0003677">
    <property type="term" value="F:DNA binding"/>
    <property type="evidence" value="ECO:0007669"/>
    <property type="project" value="UniProtKB-KW"/>
</dbReference>
<dbReference type="Gene3D" id="3.40.190.10">
    <property type="entry name" value="Periplasmic binding protein-like II"/>
    <property type="match status" value="2"/>
</dbReference>
<name>A0AB39HEJ1_9VIBR</name>
<dbReference type="KEGG" id="vih:AB0763_00745"/>
<dbReference type="InterPro" id="IPR036390">
    <property type="entry name" value="WH_DNA-bd_sf"/>
</dbReference>
<dbReference type="CDD" id="cd08414">
    <property type="entry name" value="PBP2_LTTR_aromatics_like"/>
    <property type="match status" value="1"/>
</dbReference>
<organism evidence="6">
    <name type="scientific">Vibrio sp. HB236076</name>
    <dbReference type="NCBI Taxonomy" id="3232307"/>
    <lineage>
        <taxon>Bacteria</taxon>
        <taxon>Pseudomonadati</taxon>
        <taxon>Pseudomonadota</taxon>
        <taxon>Gammaproteobacteria</taxon>
        <taxon>Vibrionales</taxon>
        <taxon>Vibrionaceae</taxon>
        <taxon>Vibrio</taxon>
    </lineage>
</organism>
<dbReference type="SUPFAM" id="SSF46785">
    <property type="entry name" value="Winged helix' DNA-binding domain"/>
    <property type="match status" value="1"/>
</dbReference>
<keyword evidence="2" id="KW-0805">Transcription regulation</keyword>
<evidence type="ECO:0000256" key="1">
    <source>
        <dbReference type="ARBA" id="ARBA00009437"/>
    </source>
</evidence>
<evidence type="ECO:0000256" key="4">
    <source>
        <dbReference type="ARBA" id="ARBA00023163"/>
    </source>
</evidence>
<keyword evidence="3" id="KW-0238">DNA-binding</keyword>
<dbReference type="EMBL" id="CP162601">
    <property type="protein sequence ID" value="XDK25214.1"/>
    <property type="molecule type" value="Genomic_DNA"/>
</dbReference>